<dbReference type="InterPro" id="IPR017517">
    <property type="entry name" value="Maleyloyr_isom"/>
</dbReference>
<dbReference type="RefSeq" id="WP_084425219.1">
    <property type="nucleotide sequence ID" value="NZ_FWXV01000001.1"/>
</dbReference>
<dbReference type="AlphaFoldDB" id="A0A1Y5X3W2"/>
<dbReference type="EMBL" id="FWXV01000001">
    <property type="protein sequence ID" value="SMC69978.1"/>
    <property type="molecule type" value="Genomic_DNA"/>
</dbReference>
<protein>
    <submittedName>
        <fullName evidence="2">TIGR03083 family protein</fullName>
    </submittedName>
</protein>
<evidence type="ECO:0000313" key="2">
    <source>
        <dbReference type="EMBL" id="SMC69978.1"/>
    </source>
</evidence>
<keyword evidence="3" id="KW-1185">Reference proteome</keyword>
<feature type="domain" description="Mycothiol-dependent maleylpyruvate isomerase metal-binding" evidence="1">
    <location>
        <begin position="8"/>
        <end position="98"/>
    </location>
</feature>
<proteinExistence type="predicted"/>
<accession>A0A1Y5X3W2</accession>
<name>A0A1Y5X3W2_KIBAR</name>
<dbReference type="InterPro" id="IPR024344">
    <property type="entry name" value="MDMPI_metal-binding"/>
</dbReference>
<gene>
    <name evidence="2" type="ORF">SAMN05661093_01529</name>
</gene>
<reference evidence="2 3" key="1">
    <citation type="submission" date="2017-04" db="EMBL/GenBank/DDBJ databases">
        <authorList>
            <person name="Afonso C.L."/>
            <person name="Miller P.J."/>
            <person name="Scott M.A."/>
            <person name="Spackman E."/>
            <person name="Goraichik I."/>
            <person name="Dimitrov K.M."/>
            <person name="Suarez D.L."/>
            <person name="Swayne D.E."/>
        </authorList>
    </citation>
    <scope>NUCLEOTIDE SEQUENCE [LARGE SCALE GENOMIC DNA]</scope>
    <source>
        <strain evidence="2 3">DSM 43828</strain>
    </source>
</reference>
<organism evidence="2 3">
    <name type="scientific">Kibdelosporangium aridum</name>
    <dbReference type="NCBI Taxonomy" id="2030"/>
    <lineage>
        <taxon>Bacteria</taxon>
        <taxon>Bacillati</taxon>
        <taxon>Actinomycetota</taxon>
        <taxon>Actinomycetes</taxon>
        <taxon>Pseudonocardiales</taxon>
        <taxon>Pseudonocardiaceae</taxon>
        <taxon>Kibdelosporangium</taxon>
    </lineage>
</organism>
<dbReference type="Pfam" id="PF11716">
    <property type="entry name" value="MDMPI_N"/>
    <property type="match status" value="1"/>
</dbReference>
<dbReference type="Proteomes" id="UP000192674">
    <property type="component" value="Unassembled WGS sequence"/>
</dbReference>
<dbReference type="Gene3D" id="1.20.120.450">
    <property type="entry name" value="dinb family like domain"/>
    <property type="match status" value="1"/>
</dbReference>
<dbReference type="OrthoDB" id="5178565at2"/>
<dbReference type="InterPro" id="IPR034660">
    <property type="entry name" value="DinB/YfiT-like"/>
</dbReference>
<dbReference type="GO" id="GO:0046872">
    <property type="term" value="F:metal ion binding"/>
    <property type="evidence" value="ECO:0007669"/>
    <property type="project" value="InterPro"/>
</dbReference>
<evidence type="ECO:0000313" key="3">
    <source>
        <dbReference type="Proteomes" id="UP000192674"/>
    </source>
</evidence>
<evidence type="ECO:0000259" key="1">
    <source>
        <dbReference type="Pfam" id="PF11716"/>
    </source>
</evidence>
<sequence length="205" mass="22701">MDIMAAIHAERRSLADFLTTLEESDWNVQSLCAEWTVHEVLAHITLSTRQSLPKTLFRVLKAKGNYPKAEAGWAKERATRFTPEQLIAQLRDDVHSTKKFALSGTVDPLVDLLVHAQDIARPLHREREMPIEYVVPALNHVWPSSFYGGKKRFAGMKLIATDADWQGGDGPLEVHAPASELLMLATGRKARVSGPGAQEATARVA</sequence>
<dbReference type="NCBIfam" id="TIGR03083">
    <property type="entry name" value="maleylpyruvate isomerase family mycothiol-dependent enzyme"/>
    <property type="match status" value="1"/>
</dbReference>
<dbReference type="SUPFAM" id="SSF109854">
    <property type="entry name" value="DinB/YfiT-like putative metalloenzymes"/>
    <property type="match status" value="1"/>
</dbReference>